<feature type="transmembrane region" description="Helical" evidence="3">
    <location>
        <begin position="719"/>
        <end position="741"/>
    </location>
</feature>
<dbReference type="EMBL" id="KQ042518">
    <property type="protein sequence ID" value="KKF13889.1"/>
    <property type="molecule type" value="Genomic_DNA"/>
</dbReference>
<organism evidence="5">
    <name type="scientific">Larimichthys crocea</name>
    <name type="common">Large yellow croaker</name>
    <name type="synonym">Pseudosciaena crocea</name>
    <dbReference type="NCBI Taxonomy" id="215358"/>
    <lineage>
        <taxon>Eukaryota</taxon>
        <taxon>Metazoa</taxon>
        <taxon>Chordata</taxon>
        <taxon>Craniata</taxon>
        <taxon>Vertebrata</taxon>
        <taxon>Euteleostomi</taxon>
        <taxon>Actinopterygii</taxon>
        <taxon>Neopterygii</taxon>
        <taxon>Teleostei</taxon>
        <taxon>Neoteleostei</taxon>
        <taxon>Acanthomorphata</taxon>
        <taxon>Eupercaria</taxon>
        <taxon>Sciaenidae</taxon>
        <taxon>Larimichthys</taxon>
    </lineage>
</organism>
<keyword evidence="3" id="KW-0472">Membrane</keyword>
<dbReference type="Pfam" id="PF00429">
    <property type="entry name" value="TLV_coat"/>
    <property type="match status" value="1"/>
</dbReference>
<feature type="chain" id="PRO_5002526673" evidence="4">
    <location>
        <begin position="36"/>
        <end position="803"/>
    </location>
</feature>
<evidence type="ECO:0000256" key="3">
    <source>
        <dbReference type="SAM" id="Phobius"/>
    </source>
</evidence>
<dbReference type="SUPFAM" id="SSF54403">
    <property type="entry name" value="Cystatin/monellin"/>
    <property type="match status" value="1"/>
</dbReference>
<dbReference type="InterPro" id="IPR018154">
    <property type="entry name" value="TLV/ENV_coat_polyprotein"/>
</dbReference>
<dbReference type="InterPro" id="IPR046350">
    <property type="entry name" value="Cystatin_sf"/>
</dbReference>
<evidence type="ECO:0000256" key="1">
    <source>
        <dbReference type="ARBA" id="ARBA00023157"/>
    </source>
</evidence>
<dbReference type="AlphaFoldDB" id="A0A0F8AFM2"/>
<dbReference type="Gene3D" id="3.10.450.10">
    <property type="match status" value="1"/>
</dbReference>
<sequence length="803" mass="90272">MQVGSTNRWRKTAEPWRVTGRLLFVFLLLSRLGQGADRGFLDRGERDGSPTPQSKEQGGFPAQDTVGVIDPSPQKEGRSLLSVLGKANTELNSERENSLTGSCRSCSNVSLDIAKTQVDDVAIRELKGKVLEKTDKFVFPVLLRTKRTVKPVVFECPIDRCDENDCYVAHPLIFSQGKWSWKTHDKALIKTELSASRLMKVTFTPTVSMIEPLELWCFTKLQLENDPDCKLWNVNYQDFPGEAHSCKTSDEEKADEGDRFLYAGHFSSINTLEAAKPKSTRRDGGTGEVSQTLVQKTNSALSLMVDYARDRNLSNCWLCQNMPSSIHSPMSHPIPFTRTDYEMFNWNNLAMRFEDEADECYTPAYPVDSAKYSRNAEIALYVAKTVNEQYLPSGFNYTTLFRIIHVQMYVKLGFEYRVQIVLAQTNCSKPLGDQVCVPQPYIASLMVEALVSVQPWSGVRSIESVQIQKRNCSVPQQTERTPQRDCSTYVPPVFTHELQNVSLCFQGVGDGPDNLGQSSCNTVVNVTLRQSSLPERVYLVCGDKAYRCMPYELFHGVCYLAYLIPLIREVKSAEIASLYPPLHKYKREISTSQKIASFLLPWYGMYITQQELESLSKVLENHLNASSRAMLAEHRELQEVKTVALQNRMALDLLLAAQGGTCKVIGTECCSYISDATAEVMDMAHDTAQGIKELHNKHGFNFGDFSGTLGSWGSGLVKFLTTLFVGGLLILFLCTCMISLIKLMVKKTTRPVVQAPQVCIRPEVSNPVGRRYYHFEGFGERIRGFDLDDLSLGENDEEETYGL</sequence>
<keyword evidence="4" id="KW-0732">Signal</keyword>
<gene>
    <name evidence="5" type="ORF">EH28_00658</name>
</gene>
<dbReference type="InterPro" id="IPR000010">
    <property type="entry name" value="Cystatin_dom"/>
</dbReference>
<dbReference type="SUPFAM" id="SSF58069">
    <property type="entry name" value="Virus ectodomain"/>
    <property type="match status" value="1"/>
</dbReference>
<keyword evidence="3" id="KW-1133">Transmembrane helix</keyword>
<feature type="signal peptide" evidence="4">
    <location>
        <begin position="1"/>
        <end position="35"/>
    </location>
</feature>
<dbReference type="PANTHER" id="PTHR10424:SF73">
    <property type="entry name" value="ENDOGENOUS RETROVIRUS GROUP FC1 ENV POLYPROTEIN-RELATED"/>
    <property type="match status" value="1"/>
</dbReference>
<evidence type="ECO:0000313" key="5">
    <source>
        <dbReference type="EMBL" id="KKF13889.1"/>
    </source>
</evidence>
<dbReference type="Gene3D" id="1.10.287.210">
    <property type="match status" value="1"/>
</dbReference>
<evidence type="ECO:0000256" key="2">
    <source>
        <dbReference type="SAM" id="MobiDB-lite"/>
    </source>
</evidence>
<name>A0A0F8AFM2_LARCR</name>
<dbReference type="GO" id="GO:0004869">
    <property type="term" value="F:cysteine-type endopeptidase inhibitor activity"/>
    <property type="evidence" value="ECO:0007669"/>
    <property type="project" value="InterPro"/>
</dbReference>
<dbReference type="CDD" id="cd00042">
    <property type="entry name" value="CY"/>
    <property type="match status" value="1"/>
</dbReference>
<proteinExistence type="predicted"/>
<reference evidence="5" key="1">
    <citation type="journal article" date="2015" name="PLoS Genet.">
        <title>Genome Sequencing of the Perciform Fish Larimichthys crocea Provides Insights into Molecular and Genetic Mechanisms of Stress Adaptation.</title>
        <authorList>
            <person name="Ao J."/>
            <person name="Mu Y."/>
            <person name="Xiang L.X."/>
            <person name="Fan D."/>
            <person name="Feng M."/>
            <person name="Zhang S."/>
            <person name="Shi Q."/>
            <person name="Zhu L.Y."/>
            <person name="Li T."/>
            <person name="Ding Y."/>
            <person name="Nie L."/>
            <person name="Li Q."/>
            <person name="Dong W.R."/>
            <person name="Jiang L."/>
            <person name="Sun B."/>
            <person name="Zhang X."/>
            <person name="Li M."/>
            <person name="Zhang H.Q."/>
            <person name="Xie S."/>
            <person name="Zhu Y."/>
            <person name="Jiang X."/>
            <person name="Wang X."/>
            <person name="Mu P."/>
            <person name="Chen W."/>
            <person name="Yue Z."/>
            <person name="Wang Z."/>
            <person name="Wang J."/>
            <person name="Shao J.Z."/>
            <person name="Chen X."/>
        </authorList>
    </citation>
    <scope>NUCLEOTIDE SEQUENCE [LARGE SCALE GENOMIC DNA]</scope>
    <source>
        <strain evidence="5">SSNF</strain>
        <tissue evidence="5">Blood</tissue>
    </source>
</reference>
<feature type="compositionally biased region" description="Basic and acidic residues" evidence="2">
    <location>
        <begin position="39"/>
        <end position="48"/>
    </location>
</feature>
<dbReference type="PANTHER" id="PTHR10424">
    <property type="entry name" value="VIRAL ENVELOPE PROTEIN"/>
    <property type="match status" value="1"/>
</dbReference>
<protein>
    <submittedName>
        <fullName evidence="5">Provirus ancestral Env polyprotein</fullName>
    </submittedName>
</protein>
<keyword evidence="3" id="KW-0812">Transmembrane</keyword>
<evidence type="ECO:0000256" key="4">
    <source>
        <dbReference type="SAM" id="SignalP"/>
    </source>
</evidence>
<accession>A0A0F8AFM2</accession>
<feature type="region of interest" description="Disordered" evidence="2">
    <location>
        <begin position="39"/>
        <end position="75"/>
    </location>
</feature>
<keyword evidence="1" id="KW-1015">Disulfide bond</keyword>